<dbReference type="PROSITE" id="PS01009">
    <property type="entry name" value="CRISP_1"/>
    <property type="match status" value="1"/>
</dbReference>
<evidence type="ECO:0000313" key="4">
    <source>
        <dbReference type="Proteomes" id="UP001497623"/>
    </source>
</evidence>
<dbReference type="InterPro" id="IPR018244">
    <property type="entry name" value="Allrgn_V5/Tpx1_CS"/>
</dbReference>
<dbReference type="Pfam" id="PF00188">
    <property type="entry name" value="CAP"/>
    <property type="match status" value="1"/>
</dbReference>
<proteinExistence type="predicted"/>
<dbReference type="Proteomes" id="UP001497623">
    <property type="component" value="Unassembled WGS sequence"/>
</dbReference>
<dbReference type="EMBL" id="CAXKWB010005104">
    <property type="protein sequence ID" value="CAL4076686.1"/>
    <property type="molecule type" value="Genomic_DNA"/>
</dbReference>
<feature type="chain" id="PRO_5043886883" description="SCP domain-containing protein" evidence="1">
    <location>
        <begin position="28"/>
        <end position="303"/>
    </location>
</feature>
<sequence length="303" mass="33560">MAVKGEGRTLVVVLLMLLGFANIYTDAISDRMSFGFNEEADYIELGDFIETDGINMDSSSTCDFTQFGSNHSAVLPPLDECEKFKLIAGEIYHRGTSEDDKQSILEAHNKLRNKVAGGSEKKGNPGPQPSGANLIELVWNDQLAVSAQGWANQCAVKHDKAGNRQTCEYRTVGQNVAHKRGGKKNIPSTRRWDKIVNNLYNEVKNMPDYVVDKLQKVPKGSVGHYTQLIWAKTREVGCGAVFYYLYKEKKGKLRKTYGRTFVCNYGPSGNFKGGQVYERGSPASNCENGVSTTYENLCAPLSE</sequence>
<dbReference type="PRINTS" id="PR00837">
    <property type="entry name" value="V5TPXLIKE"/>
</dbReference>
<dbReference type="AlphaFoldDB" id="A0AAV2Q9H7"/>
<gene>
    <name evidence="3" type="ORF">MNOR_LOCUS10221</name>
</gene>
<dbReference type="InterPro" id="IPR002413">
    <property type="entry name" value="V5_allergen-like"/>
</dbReference>
<dbReference type="PRINTS" id="PR00838">
    <property type="entry name" value="V5ALLERGEN"/>
</dbReference>
<feature type="signal peptide" evidence="1">
    <location>
        <begin position="1"/>
        <end position="27"/>
    </location>
</feature>
<dbReference type="InterPro" id="IPR001283">
    <property type="entry name" value="CRISP-related"/>
</dbReference>
<dbReference type="CDD" id="cd05380">
    <property type="entry name" value="CAP_euk"/>
    <property type="match status" value="1"/>
</dbReference>
<evidence type="ECO:0000259" key="2">
    <source>
        <dbReference type="SMART" id="SM00198"/>
    </source>
</evidence>
<dbReference type="SUPFAM" id="SSF55797">
    <property type="entry name" value="PR-1-like"/>
    <property type="match status" value="1"/>
</dbReference>
<evidence type="ECO:0000313" key="3">
    <source>
        <dbReference type="EMBL" id="CAL4076686.1"/>
    </source>
</evidence>
<keyword evidence="4" id="KW-1185">Reference proteome</keyword>
<protein>
    <recommendedName>
        <fullName evidence="2">SCP domain-containing protein</fullName>
    </recommendedName>
</protein>
<comment type="caution">
    <text evidence="3">The sequence shown here is derived from an EMBL/GenBank/DDBJ whole genome shotgun (WGS) entry which is preliminary data.</text>
</comment>
<dbReference type="PANTHER" id="PTHR10334">
    <property type="entry name" value="CYSTEINE-RICH SECRETORY PROTEIN-RELATED"/>
    <property type="match status" value="1"/>
</dbReference>
<evidence type="ECO:0000256" key="1">
    <source>
        <dbReference type="SAM" id="SignalP"/>
    </source>
</evidence>
<feature type="domain" description="SCP" evidence="2">
    <location>
        <begin position="99"/>
        <end position="273"/>
    </location>
</feature>
<dbReference type="GO" id="GO:0005576">
    <property type="term" value="C:extracellular region"/>
    <property type="evidence" value="ECO:0007669"/>
    <property type="project" value="InterPro"/>
</dbReference>
<reference evidence="3 4" key="1">
    <citation type="submission" date="2024-05" db="EMBL/GenBank/DDBJ databases">
        <authorList>
            <person name="Wallberg A."/>
        </authorList>
    </citation>
    <scope>NUCLEOTIDE SEQUENCE [LARGE SCALE GENOMIC DNA]</scope>
</reference>
<accession>A0AAV2Q9H7</accession>
<dbReference type="InterPro" id="IPR035940">
    <property type="entry name" value="CAP_sf"/>
</dbReference>
<keyword evidence="1" id="KW-0732">Signal</keyword>
<organism evidence="3 4">
    <name type="scientific">Meganyctiphanes norvegica</name>
    <name type="common">Northern krill</name>
    <name type="synonym">Thysanopoda norvegica</name>
    <dbReference type="NCBI Taxonomy" id="48144"/>
    <lineage>
        <taxon>Eukaryota</taxon>
        <taxon>Metazoa</taxon>
        <taxon>Ecdysozoa</taxon>
        <taxon>Arthropoda</taxon>
        <taxon>Crustacea</taxon>
        <taxon>Multicrustacea</taxon>
        <taxon>Malacostraca</taxon>
        <taxon>Eumalacostraca</taxon>
        <taxon>Eucarida</taxon>
        <taxon>Euphausiacea</taxon>
        <taxon>Euphausiidae</taxon>
        <taxon>Meganyctiphanes</taxon>
    </lineage>
</organism>
<dbReference type="Gene3D" id="3.40.33.10">
    <property type="entry name" value="CAP"/>
    <property type="match status" value="1"/>
</dbReference>
<name>A0AAV2Q9H7_MEGNR</name>
<dbReference type="InterPro" id="IPR014044">
    <property type="entry name" value="CAP_dom"/>
</dbReference>
<dbReference type="SMART" id="SM00198">
    <property type="entry name" value="SCP"/>
    <property type="match status" value="1"/>
</dbReference>